<comment type="caution">
    <text evidence="1">The sequence shown here is derived from an EMBL/GenBank/DDBJ whole genome shotgun (WGS) entry which is preliminary data.</text>
</comment>
<evidence type="ECO:0000313" key="1">
    <source>
        <dbReference type="EMBL" id="GBN14880.1"/>
    </source>
</evidence>
<organism evidence="1 2">
    <name type="scientific">Araneus ventricosus</name>
    <name type="common">Orbweaver spider</name>
    <name type="synonym">Epeira ventricosa</name>
    <dbReference type="NCBI Taxonomy" id="182803"/>
    <lineage>
        <taxon>Eukaryota</taxon>
        <taxon>Metazoa</taxon>
        <taxon>Ecdysozoa</taxon>
        <taxon>Arthropoda</taxon>
        <taxon>Chelicerata</taxon>
        <taxon>Arachnida</taxon>
        <taxon>Araneae</taxon>
        <taxon>Araneomorphae</taxon>
        <taxon>Entelegynae</taxon>
        <taxon>Araneoidea</taxon>
        <taxon>Araneidae</taxon>
        <taxon>Araneus</taxon>
    </lineage>
</organism>
<sequence>MSHNIVMISDEYCGASCTYRVKHTVATIFDHALYVTSLCGRKRESQRHKITPLHAPTTATLRQVDNVAECMAKDVARACSRLTETFFRYITRSVVDLHKGYCNEVVLKNLKRSVHAEMPNFFELWSLAF</sequence>
<keyword evidence="2" id="KW-1185">Reference proteome</keyword>
<gene>
    <name evidence="1" type="ORF">AVEN_217313_1</name>
</gene>
<dbReference type="Proteomes" id="UP000499080">
    <property type="component" value="Unassembled WGS sequence"/>
</dbReference>
<evidence type="ECO:0000313" key="2">
    <source>
        <dbReference type="Proteomes" id="UP000499080"/>
    </source>
</evidence>
<reference evidence="1 2" key="1">
    <citation type="journal article" date="2019" name="Sci. Rep.">
        <title>Orb-weaving spider Araneus ventricosus genome elucidates the spidroin gene catalogue.</title>
        <authorList>
            <person name="Kono N."/>
            <person name="Nakamura H."/>
            <person name="Ohtoshi R."/>
            <person name="Moran D.A.P."/>
            <person name="Shinohara A."/>
            <person name="Yoshida Y."/>
            <person name="Fujiwara M."/>
            <person name="Mori M."/>
            <person name="Tomita M."/>
            <person name="Arakawa K."/>
        </authorList>
    </citation>
    <scope>NUCLEOTIDE SEQUENCE [LARGE SCALE GENOMIC DNA]</scope>
</reference>
<proteinExistence type="predicted"/>
<accession>A0A4Y2LL80</accession>
<protein>
    <submittedName>
        <fullName evidence="1">Uncharacterized protein</fullName>
    </submittedName>
</protein>
<dbReference type="AlphaFoldDB" id="A0A4Y2LL80"/>
<dbReference type="EMBL" id="BGPR01199846">
    <property type="protein sequence ID" value="GBN14880.1"/>
    <property type="molecule type" value="Genomic_DNA"/>
</dbReference>
<name>A0A4Y2LL80_ARAVE</name>